<dbReference type="SUPFAM" id="SSF51419">
    <property type="entry name" value="PLP-binding barrel"/>
    <property type="match status" value="1"/>
</dbReference>
<dbReference type="Pfam" id="PF01168">
    <property type="entry name" value="Ala_racemase_N"/>
    <property type="match status" value="1"/>
</dbReference>
<evidence type="ECO:0000256" key="2">
    <source>
        <dbReference type="ARBA" id="ARBA00022898"/>
    </source>
</evidence>
<dbReference type="NCBIfam" id="TIGR00492">
    <property type="entry name" value="alr"/>
    <property type="match status" value="1"/>
</dbReference>
<feature type="region of interest" description="Disordered" evidence="5">
    <location>
        <begin position="1"/>
        <end position="27"/>
    </location>
</feature>
<dbReference type="Gene3D" id="2.40.37.10">
    <property type="entry name" value="Lyase, Ornithine Decarboxylase, Chain A, domain 1"/>
    <property type="match status" value="1"/>
</dbReference>
<keyword evidence="3 4" id="KW-0413">Isomerase</keyword>
<dbReference type="InterPro" id="IPR001608">
    <property type="entry name" value="Ala_racemase_N"/>
</dbReference>
<feature type="binding site" evidence="4">
    <location>
        <position position="352"/>
    </location>
    <ligand>
        <name>substrate</name>
    </ligand>
</feature>
<name>A0ABV3USN0_9CORY</name>
<dbReference type="SMART" id="SM01005">
    <property type="entry name" value="Ala_racemase_C"/>
    <property type="match status" value="1"/>
</dbReference>
<dbReference type="InterPro" id="IPR029066">
    <property type="entry name" value="PLP-binding_barrel"/>
</dbReference>
<dbReference type="EC" id="5.1.1.1" evidence="4"/>
<gene>
    <name evidence="7" type="primary">alr</name>
    <name evidence="7" type="ORF">VVR64_01875</name>
</gene>
<reference evidence="7 8" key="1">
    <citation type="journal article" date="2024" name="Fungal Genet. Biol.">
        <title>The porcine skin microbiome exhibits broad fungal antagonism.</title>
        <authorList>
            <person name="De La Cruz K.F."/>
            <person name="Townsend E.C."/>
            <person name="Alex Cheong J.Z."/>
            <person name="Salamzade R."/>
            <person name="Liu A."/>
            <person name="Sandstrom S."/>
            <person name="Davila E."/>
            <person name="Huang L."/>
            <person name="Xu K.H."/>
            <person name="Wu S.Y."/>
            <person name="Meudt J.J."/>
            <person name="Shanmuganayagam D."/>
            <person name="Gibson A.L.F."/>
            <person name="Kalan L.R."/>
        </authorList>
    </citation>
    <scope>NUCLEOTIDE SEQUENCE [LARGE SCALE GENOMIC DNA]</scope>
    <source>
        <strain evidence="7 8">LK2569</strain>
    </source>
</reference>
<evidence type="ECO:0000256" key="4">
    <source>
        <dbReference type="HAMAP-Rule" id="MF_01201"/>
    </source>
</evidence>
<dbReference type="Proteomes" id="UP001558353">
    <property type="component" value="Unassembled WGS sequence"/>
</dbReference>
<feature type="active site" description="Proton acceptor; specific for L-alanine" evidence="4">
    <location>
        <position position="304"/>
    </location>
</feature>
<dbReference type="PANTHER" id="PTHR30511:SF0">
    <property type="entry name" value="ALANINE RACEMASE, CATABOLIC-RELATED"/>
    <property type="match status" value="1"/>
</dbReference>
<dbReference type="InterPro" id="IPR000821">
    <property type="entry name" value="Ala_racemase"/>
</dbReference>
<comment type="caution">
    <text evidence="7">The sequence shown here is derived from an EMBL/GenBank/DDBJ whole genome shotgun (WGS) entry which is preliminary data.</text>
</comment>
<dbReference type="SUPFAM" id="SSF50621">
    <property type="entry name" value="Alanine racemase C-terminal domain-like"/>
    <property type="match status" value="1"/>
</dbReference>
<evidence type="ECO:0000256" key="3">
    <source>
        <dbReference type="ARBA" id="ARBA00023235"/>
    </source>
</evidence>
<evidence type="ECO:0000256" key="5">
    <source>
        <dbReference type="SAM" id="MobiDB-lite"/>
    </source>
</evidence>
<protein>
    <recommendedName>
        <fullName evidence="4">Alanine racemase</fullName>
        <ecNumber evidence="4">5.1.1.1</ecNumber>
    </recommendedName>
</protein>
<feature type="binding site" evidence="4">
    <location>
        <position position="172"/>
    </location>
    <ligand>
        <name>substrate</name>
    </ligand>
</feature>
<evidence type="ECO:0000313" key="8">
    <source>
        <dbReference type="Proteomes" id="UP001558353"/>
    </source>
</evidence>
<keyword evidence="2 4" id="KW-0663">Pyridoxal phosphate</keyword>
<dbReference type="PRINTS" id="PR00992">
    <property type="entry name" value="ALARACEMASE"/>
</dbReference>
<dbReference type="InterPro" id="IPR011079">
    <property type="entry name" value="Ala_racemase_C"/>
</dbReference>
<feature type="active site" description="Proton acceptor; specific for D-alanine" evidence="4">
    <location>
        <position position="68"/>
    </location>
</feature>
<proteinExistence type="inferred from homology"/>
<dbReference type="Pfam" id="PF00842">
    <property type="entry name" value="Ala_racemase_C"/>
    <property type="match status" value="1"/>
</dbReference>
<comment type="cofactor">
    <cofactor evidence="1 4">
        <name>pyridoxal 5'-phosphate</name>
        <dbReference type="ChEBI" id="CHEBI:597326"/>
    </cofactor>
</comment>
<dbReference type="Gene3D" id="3.20.20.10">
    <property type="entry name" value="Alanine racemase"/>
    <property type="match status" value="1"/>
</dbReference>
<feature type="domain" description="Alanine racemase C-terminal" evidence="6">
    <location>
        <begin position="283"/>
        <end position="410"/>
    </location>
</feature>
<organism evidence="7 8">
    <name type="scientific">Corynebacterium xerosis</name>
    <dbReference type="NCBI Taxonomy" id="1725"/>
    <lineage>
        <taxon>Bacteria</taxon>
        <taxon>Bacillati</taxon>
        <taxon>Actinomycetota</taxon>
        <taxon>Actinomycetes</taxon>
        <taxon>Mycobacteriales</taxon>
        <taxon>Corynebacteriaceae</taxon>
        <taxon>Corynebacterium</taxon>
    </lineage>
</organism>
<sequence length="414" mass="43487">MDMPNGENASDARALPDEGAFPDDGDAAVADPTFPGLLGQTVDLAAVRHNIAAIKKASGSPRLMAVVKADAYSQGAPEVACAALNGGADQLGVATLQESLDLRESLELRGTSATILAWLWHTDEALELEAAVASGIHVGVPSEEHLAAVIAAGRRANVQPRVTAIADTGLNRSGISVVNGAFARVAPKFAEAHLRGEINCTGVFSHLACADEPGNPANDMQAERFREAMGMLADAGVAKQLNHLSNSPASLTRPDLSFDMVRPGLSVYGLEPVAGRTHGLRPVMRWEARIPVIKDVPAGEAISYGRTWTTDRDTRTAIIPCGYADGMPRSASGKFEVSINGVRYPQVGRVCMDQFVVDLGPDAPVRPGDVAVIVGTREGEPTADELAAAAGTINYEILTAPRGRTRRRHVGGVD</sequence>
<dbReference type="PANTHER" id="PTHR30511">
    <property type="entry name" value="ALANINE RACEMASE"/>
    <property type="match status" value="1"/>
</dbReference>
<comment type="similarity">
    <text evidence="4">Belongs to the alanine racemase family.</text>
</comment>
<dbReference type="RefSeq" id="WP_240941698.1">
    <property type="nucleotide sequence ID" value="NZ_JABAGA010000004.1"/>
</dbReference>
<dbReference type="CDD" id="cd00430">
    <property type="entry name" value="PLPDE_III_AR"/>
    <property type="match status" value="1"/>
</dbReference>
<evidence type="ECO:0000256" key="1">
    <source>
        <dbReference type="ARBA" id="ARBA00001933"/>
    </source>
</evidence>
<comment type="catalytic activity">
    <reaction evidence="4">
        <text>L-alanine = D-alanine</text>
        <dbReference type="Rhea" id="RHEA:20249"/>
        <dbReference type="ChEBI" id="CHEBI:57416"/>
        <dbReference type="ChEBI" id="CHEBI:57972"/>
        <dbReference type="EC" id="5.1.1.1"/>
    </reaction>
</comment>
<keyword evidence="8" id="KW-1185">Reference proteome</keyword>
<dbReference type="GO" id="GO:0008784">
    <property type="term" value="F:alanine racemase activity"/>
    <property type="evidence" value="ECO:0007669"/>
    <property type="project" value="UniProtKB-EC"/>
</dbReference>
<evidence type="ECO:0000313" key="7">
    <source>
        <dbReference type="EMBL" id="MEX3527822.1"/>
    </source>
</evidence>
<dbReference type="InterPro" id="IPR009006">
    <property type="entry name" value="Ala_racemase/Decarboxylase_C"/>
</dbReference>
<feature type="modified residue" description="N6-(pyridoxal phosphate)lysine" evidence="4">
    <location>
        <position position="68"/>
    </location>
</feature>
<accession>A0ABV3USN0</accession>
<comment type="pathway">
    <text evidence="4">Amino-acid biosynthesis; D-alanine biosynthesis; D-alanine from L-alanine: step 1/1.</text>
</comment>
<comment type="function">
    <text evidence="4">Catalyzes the interconversion of L-alanine and D-alanine. May also act on other amino acids.</text>
</comment>
<evidence type="ECO:0000259" key="6">
    <source>
        <dbReference type="SMART" id="SM01005"/>
    </source>
</evidence>
<dbReference type="HAMAP" id="MF_01201">
    <property type="entry name" value="Ala_racemase"/>
    <property type="match status" value="1"/>
</dbReference>
<dbReference type="EMBL" id="JAYWMA010000002">
    <property type="protein sequence ID" value="MEX3527822.1"/>
    <property type="molecule type" value="Genomic_DNA"/>
</dbReference>